<dbReference type="STRING" id="914237.A0A1E1K625"/>
<feature type="region of interest" description="Disordered" evidence="1">
    <location>
        <begin position="425"/>
        <end position="445"/>
    </location>
</feature>
<name>A0A1E1K625_9HELO</name>
<dbReference type="Proteomes" id="UP000178129">
    <property type="component" value="Unassembled WGS sequence"/>
</dbReference>
<feature type="region of interest" description="Disordered" evidence="1">
    <location>
        <begin position="626"/>
        <end position="668"/>
    </location>
</feature>
<feature type="region of interest" description="Disordered" evidence="1">
    <location>
        <begin position="535"/>
        <end position="554"/>
    </location>
</feature>
<organism evidence="3 4">
    <name type="scientific">Rhynchosporium graminicola</name>
    <dbReference type="NCBI Taxonomy" id="2792576"/>
    <lineage>
        <taxon>Eukaryota</taxon>
        <taxon>Fungi</taxon>
        <taxon>Dikarya</taxon>
        <taxon>Ascomycota</taxon>
        <taxon>Pezizomycotina</taxon>
        <taxon>Leotiomycetes</taxon>
        <taxon>Helotiales</taxon>
        <taxon>Ploettnerulaceae</taxon>
        <taxon>Rhynchosporium</taxon>
    </lineage>
</organism>
<evidence type="ECO:0000259" key="2">
    <source>
        <dbReference type="PROSITE" id="PS50108"/>
    </source>
</evidence>
<dbReference type="InterPro" id="IPR000095">
    <property type="entry name" value="CRIB_dom"/>
</dbReference>
<evidence type="ECO:0000313" key="3">
    <source>
        <dbReference type="EMBL" id="CZS93548.1"/>
    </source>
</evidence>
<feature type="domain" description="CRIB" evidence="2">
    <location>
        <begin position="181"/>
        <end position="194"/>
    </location>
</feature>
<reference evidence="4" key="1">
    <citation type="submission" date="2016-03" db="EMBL/GenBank/DDBJ databases">
        <authorList>
            <person name="Ploux O."/>
        </authorList>
    </citation>
    <scope>NUCLEOTIDE SEQUENCE [LARGE SCALE GENOMIC DNA]</scope>
    <source>
        <strain evidence="4">UK7</strain>
    </source>
</reference>
<gene>
    <name evidence="3" type="ORF">RCO7_09543</name>
</gene>
<evidence type="ECO:0000256" key="1">
    <source>
        <dbReference type="SAM" id="MobiDB-lite"/>
    </source>
</evidence>
<feature type="compositionally biased region" description="Low complexity" evidence="1">
    <location>
        <begin position="648"/>
        <end position="662"/>
    </location>
</feature>
<feature type="compositionally biased region" description="Basic and acidic residues" evidence="1">
    <location>
        <begin position="55"/>
        <end position="65"/>
    </location>
</feature>
<proteinExistence type="predicted"/>
<feature type="region of interest" description="Disordered" evidence="1">
    <location>
        <begin position="1"/>
        <end position="120"/>
    </location>
</feature>
<feature type="compositionally biased region" description="Polar residues" evidence="1">
    <location>
        <begin position="541"/>
        <end position="550"/>
    </location>
</feature>
<feature type="compositionally biased region" description="Low complexity" evidence="1">
    <location>
        <begin position="74"/>
        <end position="86"/>
    </location>
</feature>
<comment type="caution">
    <text evidence="3">The sequence shown here is derived from an EMBL/GenBank/DDBJ whole genome shotgun (WGS) entry which is preliminary data.</text>
</comment>
<sequence length="836" mass="91306">MFSLGGGRAPIPTVYIAAAPKKSNKKETPPPSPRNGKPTALVSLEPAIDGPPSPERIRAYTEQMKRSSMFGNNSRSNTLSSGTCSSRSRESIIASTDHVSLSRRSSSRSNNSSMLRHDKPESVQIFSSLFSRSGRKTKRVTQTLGLRNTPSTGLEEGVSGHSSAKQHYYGKKSSPDRRKFISGPYNFQHVTHTQQEHLPNLGRATEPELISEFSAIRASQIPTHGELRGIRAEDLHFENFSSEALSVLPGEIAPTSSARISPQRTVRQLSEPAQLSTQRAMYYAKSHDNLRTVLPQPPDSPPSPPCPPTLPARTSSRTASILFETFDPLATTTIARPHTNGGFSKPAPFVVPLPSPTLDEQDDATITVTTPGNEAWPLTTPLSGTFGNELADVQEEEEETLSKKLRWSTASAELRMSQSVPALRLKSQTQTVDRPEARRMSTTLGQPQTAATFEAPKQYQTPPGVQINDSWESDIDWCYENGEESCDYPIFSADCELPTMTDVTLARPQLQLSLQTEERTYRGRFRPSLSVTAFDAPDLSPRSNVSTPSSDPRAEANLLQTGHIRSPSHASSFKESHGFNLSPTLLIPADFESQMEQDAIYTKNFGADSSSGKLFMQDPYVHAVSPIDEGESSTSSYRSSDFSRRSTRSSSSTRASGTSRGSQDSMMLLGRSSSMNRAHRSIESNSSLPDLIPSTLRRIDHDLSTNIHALMLVDDVVDSAPSPDIGGPIPTLASIQHRRNKSLILERELRNEGPQTTLPVSVVQKKDAIEFLGNLSPVAEAFPHVAAEGKTMVHGRKTSAPEAVAPLREFKSRARASTAAAAIGKRRGSYMLFPQT</sequence>
<feature type="compositionally biased region" description="Low complexity" evidence="1">
    <location>
        <begin position="102"/>
        <end position="114"/>
    </location>
</feature>
<evidence type="ECO:0000313" key="4">
    <source>
        <dbReference type="Proteomes" id="UP000178129"/>
    </source>
</evidence>
<feature type="compositionally biased region" description="Pro residues" evidence="1">
    <location>
        <begin position="295"/>
        <end position="310"/>
    </location>
</feature>
<feature type="region of interest" description="Disordered" evidence="1">
    <location>
        <begin position="147"/>
        <end position="175"/>
    </location>
</feature>
<dbReference type="PROSITE" id="PS50108">
    <property type="entry name" value="CRIB"/>
    <property type="match status" value="1"/>
</dbReference>
<accession>A0A1E1K625</accession>
<keyword evidence="4" id="KW-1185">Reference proteome</keyword>
<dbReference type="AlphaFoldDB" id="A0A1E1K625"/>
<dbReference type="InParanoid" id="A0A1E1K625"/>
<protein>
    <recommendedName>
        <fullName evidence="2">CRIB domain-containing protein</fullName>
    </recommendedName>
</protein>
<dbReference type="EMBL" id="FJUW01000007">
    <property type="protein sequence ID" value="CZS93548.1"/>
    <property type="molecule type" value="Genomic_DNA"/>
</dbReference>
<feature type="region of interest" description="Disordered" evidence="1">
    <location>
        <begin position="291"/>
        <end position="313"/>
    </location>
</feature>